<dbReference type="GO" id="GO:0005886">
    <property type="term" value="C:plasma membrane"/>
    <property type="evidence" value="ECO:0007669"/>
    <property type="project" value="TreeGrafter"/>
</dbReference>
<dbReference type="NCBIfam" id="TIGR00362">
    <property type="entry name" value="DnaA"/>
    <property type="match status" value="1"/>
</dbReference>
<dbReference type="PRINTS" id="PR00051">
    <property type="entry name" value="DNAA"/>
</dbReference>
<keyword evidence="3 8" id="KW-0235">DNA replication</keyword>
<dbReference type="PANTHER" id="PTHR30050">
    <property type="entry name" value="CHROMOSOMAL REPLICATION INITIATOR PROTEIN DNAA"/>
    <property type="match status" value="1"/>
</dbReference>
<dbReference type="InterPro" id="IPR010921">
    <property type="entry name" value="Trp_repressor/repl_initiator"/>
</dbReference>
<dbReference type="InterPro" id="IPR001957">
    <property type="entry name" value="Chromosome_initiator_DnaA"/>
</dbReference>
<dbReference type="GO" id="GO:0003688">
    <property type="term" value="F:DNA replication origin binding"/>
    <property type="evidence" value="ECO:0007669"/>
    <property type="project" value="UniProtKB-UniRule"/>
</dbReference>
<comment type="function">
    <text evidence="8 10">Plays an essential role in the initiation and regulation of chromosomal replication. ATP-DnaA binds to the origin of replication (oriC) to initiate formation of the DNA replication initiation complex once per cell cycle. Binds the DnaA box (a 9 base pair repeat at the origin) and separates the double-stranded (ds)DNA. Forms a right-handed helical filament on oriC DNA; dsDNA binds to the exterior of the filament while single-stranded (ss)DNA is stabiized in the filament's interior. The ATP-DnaA-oriC complex binds and stabilizes one strand of the AT-rich DNA unwinding element (DUE), permitting loading of DNA polymerase. After initiation quickly degrades to an ADP-DnaA complex that is not apt for DNA replication. Binds acidic phospholipids.</text>
</comment>
<dbReference type="PANTHER" id="PTHR30050:SF2">
    <property type="entry name" value="CHROMOSOMAL REPLICATION INITIATOR PROTEIN DNAA"/>
    <property type="match status" value="1"/>
</dbReference>
<dbReference type="GO" id="GO:0006270">
    <property type="term" value="P:DNA replication initiation"/>
    <property type="evidence" value="ECO:0007669"/>
    <property type="project" value="UniProtKB-UniRule"/>
</dbReference>
<feature type="domain" description="AAA+ ATPase" evidence="12">
    <location>
        <begin position="222"/>
        <end position="352"/>
    </location>
</feature>
<dbReference type="Gene3D" id="1.10.1750.10">
    <property type="match status" value="1"/>
</dbReference>
<feature type="region of interest" description="Domain III, AAA+ region" evidence="8">
    <location>
        <begin position="189"/>
        <end position="405"/>
    </location>
</feature>
<gene>
    <name evidence="8" type="primary">dnaA</name>
    <name evidence="14" type="ORF">CBP51_11350</name>
</gene>
<evidence type="ECO:0000256" key="4">
    <source>
        <dbReference type="ARBA" id="ARBA00022741"/>
    </source>
</evidence>
<dbReference type="RefSeq" id="WP_094984926.1">
    <property type="nucleotide sequence ID" value="NZ_NHNI01000001.1"/>
</dbReference>
<evidence type="ECO:0000256" key="11">
    <source>
        <dbReference type="RuleBase" id="RU004227"/>
    </source>
</evidence>
<dbReference type="SMART" id="SM00382">
    <property type="entry name" value="AAA"/>
    <property type="match status" value="1"/>
</dbReference>
<protein>
    <recommendedName>
        <fullName evidence="8 9">Chromosomal replication initiator protein DnaA</fullName>
    </recommendedName>
</protein>
<keyword evidence="15" id="KW-1185">Reference proteome</keyword>
<dbReference type="InterPro" id="IPR020591">
    <property type="entry name" value="Chromosome_initiator_DnaA-like"/>
</dbReference>
<reference evidence="15" key="1">
    <citation type="submission" date="2017-05" db="EMBL/GenBank/DDBJ databases">
        <authorList>
            <person name="Barney B.M."/>
        </authorList>
    </citation>
    <scope>NUCLEOTIDE SEQUENCE [LARGE SCALE GENOMIC DNA]</scope>
    <source>
        <strain evidence="15">PSBB022</strain>
    </source>
</reference>
<dbReference type="Gene3D" id="3.40.50.300">
    <property type="entry name" value="P-loop containing nucleotide triphosphate hydrolases"/>
    <property type="match status" value="1"/>
</dbReference>
<feature type="domain" description="Chromosomal replication initiator DnaA C-terminal" evidence="13">
    <location>
        <begin position="433"/>
        <end position="502"/>
    </location>
</feature>
<dbReference type="SMART" id="SM00760">
    <property type="entry name" value="Bac_DnaA_C"/>
    <property type="match status" value="1"/>
</dbReference>
<dbReference type="STRING" id="1209072.GCA_000766945_01963"/>
<sequence>MLQSIWKLCAASLQDELPSQQFNTWIRPLQIDESAAPSELRLLAPNRFICDWVADKFLNRIRELAGHYHQDANLQVAVGVAPRPAAGFQAPPVAPNRFERPAPAPAAFVTQNSSVTDNLAFVPANDEPRAVPAYTSPPNSGNFAAKSSEYDVNVPVIVEDLQVDNTSRDTSNRAAADIEVEGGLKHSNYLNAGSTFATFVEGKSNQLGLAAARQVAENPGGAYNPLFIYGGVGLGKTHLMQAVGNAMVAKNPNAKVVYLHSERFVADMVKALQLNAINDFKRYYRSMDALLIDDIQFFAGKERSQEEFFHTFNSLLEGGRQIILTCDRFPKEINGLEERLKSRFGWGLTVAVEPPELETRVAILMKKAEQVNIDLPHEAAFFIAQRIRANVRDLEGALKRVIASANFTGRAIDVELVREALKDLLALQDKQVGIDNIQRVVCEYYKIKMNDMISKRRSRSVARPRQVAMALAKELTNHSLPEIGEAFGGRDHTTVLHACRKIKELQEETADIREDMKNLLRSLTT</sequence>
<comment type="similarity">
    <text evidence="1 8 11">Belongs to the DnaA family.</text>
</comment>
<dbReference type="Pfam" id="PF08299">
    <property type="entry name" value="Bac_DnaA_C"/>
    <property type="match status" value="1"/>
</dbReference>
<evidence type="ECO:0000256" key="10">
    <source>
        <dbReference type="RuleBase" id="RU000577"/>
    </source>
</evidence>
<evidence type="ECO:0000313" key="14">
    <source>
        <dbReference type="EMBL" id="OZY87535.1"/>
    </source>
</evidence>
<dbReference type="CDD" id="cd06571">
    <property type="entry name" value="Bac_DnaA_C"/>
    <property type="match status" value="1"/>
</dbReference>
<organism evidence="14 15">
    <name type="scientific">Cellvibrio mixtus</name>
    <dbReference type="NCBI Taxonomy" id="39650"/>
    <lineage>
        <taxon>Bacteria</taxon>
        <taxon>Pseudomonadati</taxon>
        <taxon>Pseudomonadota</taxon>
        <taxon>Gammaproteobacteria</taxon>
        <taxon>Cellvibrionales</taxon>
        <taxon>Cellvibrionaceae</taxon>
        <taxon>Cellvibrio</taxon>
    </lineage>
</organism>
<feature type="binding site" evidence="8">
    <location>
        <position position="233"/>
    </location>
    <ligand>
        <name>ATP</name>
        <dbReference type="ChEBI" id="CHEBI:30616"/>
    </ligand>
</feature>
<feature type="region of interest" description="Domain IV, binds dsDNA" evidence="8">
    <location>
        <begin position="406"/>
        <end position="525"/>
    </location>
</feature>
<dbReference type="InterPro" id="IPR038454">
    <property type="entry name" value="DnaA_N_sf"/>
</dbReference>
<dbReference type="EMBL" id="NHNI01000001">
    <property type="protein sequence ID" value="OZY87535.1"/>
    <property type="molecule type" value="Genomic_DNA"/>
</dbReference>
<keyword evidence="2 8" id="KW-0963">Cytoplasm</keyword>
<dbReference type="InterPro" id="IPR013317">
    <property type="entry name" value="DnaA_dom"/>
</dbReference>
<dbReference type="FunFam" id="1.10.1750.10:FF:000001">
    <property type="entry name" value="Chromosomal replication initiator protein DnaA"/>
    <property type="match status" value="1"/>
</dbReference>
<dbReference type="PROSITE" id="PS01008">
    <property type="entry name" value="DNAA"/>
    <property type="match status" value="1"/>
</dbReference>
<comment type="caution">
    <text evidence="14">The sequence shown here is derived from an EMBL/GenBank/DDBJ whole genome shotgun (WGS) entry which is preliminary data.</text>
</comment>
<dbReference type="Gene3D" id="3.30.300.180">
    <property type="match status" value="1"/>
</dbReference>
<dbReference type="Pfam" id="PF11638">
    <property type="entry name" value="DnaA_N"/>
    <property type="match status" value="1"/>
</dbReference>
<evidence type="ECO:0000256" key="3">
    <source>
        <dbReference type="ARBA" id="ARBA00022705"/>
    </source>
</evidence>
<dbReference type="AlphaFoldDB" id="A0A266QCG4"/>
<feature type="binding site" evidence="8">
    <location>
        <position position="236"/>
    </location>
    <ligand>
        <name>ATP</name>
        <dbReference type="ChEBI" id="CHEBI:30616"/>
    </ligand>
</feature>
<keyword evidence="6 8" id="KW-0446">Lipid-binding</keyword>
<dbReference type="InterPro" id="IPR024633">
    <property type="entry name" value="DnaA_N_dom"/>
</dbReference>
<dbReference type="InterPro" id="IPR003593">
    <property type="entry name" value="AAA+_ATPase"/>
</dbReference>
<feature type="binding site" evidence="8">
    <location>
        <position position="235"/>
    </location>
    <ligand>
        <name>ATP</name>
        <dbReference type="ChEBI" id="CHEBI:30616"/>
    </ligand>
</feature>
<dbReference type="Proteomes" id="UP000216101">
    <property type="component" value="Unassembled WGS sequence"/>
</dbReference>
<dbReference type="CDD" id="cd00009">
    <property type="entry name" value="AAA"/>
    <property type="match status" value="1"/>
</dbReference>
<dbReference type="SUPFAM" id="SSF48295">
    <property type="entry name" value="TrpR-like"/>
    <property type="match status" value="1"/>
</dbReference>
<evidence type="ECO:0000256" key="6">
    <source>
        <dbReference type="ARBA" id="ARBA00023121"/>
    </source>
</evidence>
<comment type="domain">
    <text evidence="8">Domain I is involved in oligomerization and binding regulators, domain II is flexibile and of varying length in different bacteria, domain III forms the AAA+ region, while domain IV binds dsDNA.</text>
</comment>
<evidence type="ECO:0000256" key="5">
    <source>
        <dbReference type="ARBA" id="ARBA00022840"/>
    </source>
</evidence>
<evidence type="ECO:0000256" key="7">
    <source>
        <dbReference type="ARBA" id="ARBA00023125"/>
    </source>
</evidence>
<comment type="caution">
    <text evidence="8">Lacks conserved residue(s) required for the propagation of feature annotation.</text>
</comment>
<comment type="subcellular location">
    <subcellularLocation>
        <location evidence="8">Cytoplasm</location>
    </subcellularLocation>
</comment>
<dbReference type="Gene3D" id="1.10.8.60">
    <property type="match status" value="1"/>
</dbReference>
<evidence type="ECO:0000259" key="13">
    <source>
        <dbReference type="SMART" id="SM00760"/>
    </source>
</evidence>
<accession>A0A266QCG4</accession>
<dbReference type="GO" id="GO:0008289">
    <property type="term" value="F:lipid binding"/>
    <property type="evidence" value="ECO:0007669"/>
    <property type="project" value="UniProtKB-KW"/>
</dbReference>
<dbReference type="InterPro" id="IPR027417">
    <property type="entry name" value="P-loop_NTPase"/>
</dbReference>
<evidence type="ECO:0000259" key="12">
    <source>
        <dbReference type="SMART" id="SM00382"/>
    </source>
</evidence>
<evidence type="ECO:0000256" key="8">
    <source>
        <dbReference type="HAMAP-Rule" id="MF_00377"/>
    </source>
</evidence>
<evidence type="ECO:0000256" key="1">
    <source>
        <dbReference type="ARBA" id="ARBA00006583"/>
    </source>
</evidence>
<evidence type="ECO:0000256" key="9">
    <source>
        <dbReference type="NCBIfam" id="TIGR00362"/>
    </source>
</evidence>
<evidence type="ECO:0000256" key="2">
    <source>
        <dbReference type="ARBA" id="ARBA00022490"/>
    </source>
</evidence>
<dbReference type="InterPro" id="IPR013159">
    <property type="entry name" value="DnaA_C"/>
</dbReference>
<dbReference type="FunFam" id="3.40.50.300:FF:000103">
    <property type="entry name" value="Chromosomal replication initiator protein DnaA"/>
    <property type="match status" value="1"/>
</dbReference>
<evidence type="ECO:0000313" key="15">
    <source>
        <dbReference type="Proteomes" id="UP000216101"/>
    </source>
</evidence>
<feature type="binding site" evidence="8">
    <location>
        <position position="237"/>
    </location>
    <ligand>
        <name>ATP</name>
        <dbReference type="ChEBI" id="CHEBI:30616"/>
    </ligand>
</feature>
<keyword evidence="5 8" id="KW-0067">ATP-binding</keyword>
<dbReference type="InterPro" id="IPR018312">
    <property type="entry name" value="Chromosome_initiator_DnaA_CS"/>
</dbReference>
<comment type="subunit">
    <text evidence="8">Oligomerizes as a right-handed, spiral filament on DNA at oriC.</text>
</comment>
<dbReference type="GO" id="GO:0005524">
    <property type="term" value="F:ATP binding"/>
    <property type="evidence" value="ECO:0007669"/>
    <property type="project" value="UniProtKB-UniRule"/>
</dbReference>
<keyword evidence="7 8" id="KW-0238">DNA-binding</keyword>
<dbReference type="GO" id="GO:0005737">
    <property type="term" value="C:cytoplasm"/>
    <property type="evidence" value="ECO:0007669"/>
    <property type="project" value="UniProtKB-SubCell"/>
</dbReference>
<keyword evidence="4 8" id="KW-0547">Nucleotide-binding</keyword>
<dbReference type="Pfam" id="PF00308">
    <property type="entry name" value="Bac_DnaA"/>
    <property type="match status" value="1"/>
</dbReference>
<dbReference type="GO" id="GO:0006275">
    <property type="term" value="P:regulation of DNA replication"/>
    <property type="evidence" value="ECO:0007669"/>
    <property type="project" value="UniProtKB-UniRule"/>
</dbReference>
<proteinExistence type="inferred from homology"/>
<name>A0A266QCG4_9GAMM</name>
<dbReference type="FunFam" id="1.10.8.60:FF:000003">
    <property type="entry name" value="Chromosomal replication initiator protein DnaA"/>
    <property type="match status" value="1"/>
</dbReference>
<dbReference type="HAMAP" id="MF_00377">
    <property type="entry name" value="DnaA_bact"/>
    <property type="match status" value="1"/>
</dbReference>
<dbReference type="SUPFAM" id="SSF52540">
    <property type="entry name" value="P-loop containing nucleoside triphosphate hydrolases"/>
    <property type="match status" value="1"/>
</dbReference>
<feature type="region of interest" description="Domain I, interacts with DnaA modulators" evidence="8">
    <location>
        <begin position="1"/>
        <end position="114"/>
    </location>
</feature>